<dbReference type="EMBL" id="SIRE01000008">
    <property type="protein sequence ID" value="TBL78965.1"/>
    <property type="molecule type" value="Genomic_DNA"/>
</dbReference>
<feature type="transmembrane region" description="Helical" evidence="7">
    <location>
        <begin position="220"/>
        <end position="242"/>
    </location>
</feature>
<evidence type="ECO:0000256" key="7">
    <source>
        <dbReference type="RuleBase" id="RU363032"/>
    </source>
</evidence>
<dbReference type="PROSITE" id="PS50928">
    <property type="entry name" value="ABC_TM1"/>
    <property type="match status" value="1"/>
</dbReference>
<dbReference type="Gene3D" id="1.10.3720.10">
    <property type="entry name" value="MetI-like"/>
    <property type="match status" value="1"/>
</dbReference>
<feature type="transmembrane region" description="Helical" evidence="7">
    <location>
        <begin position="144"/>
        <end position="165"/>
    </location>
</feature>
<dbReference type="OrthoDB" id="9771544at2"/>
<keyword evidence="10" id="KW-1185">Reference proteome</keyword>
<evidence type="ECO:0000256" key="3">
    <source>
        <dbReference type="ARBA" id="ARBA00022475"/>
    </source>
</evidence>
<feature type="transmembrane region" description="Helical" evidence="7">
    <location>
        <begin position="177"/>
        <end position="199"/>
    </location>
</feature>
<dbReference type="GO" id="GO:0005886">
    <property type="term" value="C:plasma membrane"/>
    <property type="evidence" value="ECO:0007669"/>
    <property type="project" value="UniProtKB-SubCell"/>
</dbReference>
<reference evidence="9 10" key="1">
    <citation type="submission" date="2019-02" db="EMBL/GenBank/DDBJ databases">
        <title>Paenibacillus sp. nov., isolated from surface-sterilized tissue of Thalictrum simplex L.</title>
        <authorList>
            <person name="Tuo L."/>
        </authorList>
    </citation>
    <scope>NUCLEOTIDE SEQUENCE [LARGE SCALE GENOMIC DNA]</scope>
    <source>
        <strain evidence="9 10">N2SHLJ1</strain>
    </source>
</reference>
<comment type="similarity">
    <text evidence="7">Belongs to the binding-protein-dependent transport system permease family.</text>
</comment>
<name>A0A4Q9DSM5_9BACL</name>
<dbReference type="InterPro" id="IPR000515">
    <property type="entry name" value="MetI-like"/>
</dbReference>
<comment type="subcellular location">
    <subcellularLocation>
        <location evidence="1 7">Cell membrane</location>
        <topology evidence="1 7">Multi-pass membrane protein</topology>
    </subcellularLocation>
</comment>
<evidence type="ECO:0000256" key="6">
    <source>
        <dbReference type="ARBA" id="ARBA00023136"/>
    </source>
</evidence>
<keyword evidence="2 7" id="KW-0813">Transport</keyword>
<dbReference type="PANTHER" id="PTHR43744">
    <property type="entry name" value="ABC TRANSPORTER PERMEASE PROTEIN MG189-RELATED-RELATED"/>
    <property type="match status" value="1"/>
</dbReference>
<feature type="transmembrane region" description="Helical" evidence="7">
    <location>
        <begin position="279"/>
        <end position="300"/>
    </location>
</feature>
<keyword evidence="6 7" id="KW-0472">Membrane</keyword>
<evidence type="ECO:0000256" key="2">
    <source>
        <dbReference type="ARBA" id="ARBA00022448"/>
    </source>
</evidence>
<dbReference type="AlphaFoldDB" id="A0A4Q9DSM5"/>
<evidence type="ECO:0000256" key="5">
    <source>
        <dbReference type="ARBA" id="ARBA00022989"/>
    </source>
</evidence>
<dbReference type="InterPro" id="IPR035906">
    <property type="entry name" value="MetI-like_sf"/>
</dbReference>
<keyword evidence="5 7" id="KW-1133">Transmembrane helix</keyword>
<dbReference type="CDD" id="cd06261">
    <property type="entry name" value="TM_PBP2"/>
    <property type="match status" value="1"/>
</dbReference>
<gene>
    <name evidence="9" type="ORF">EYB31_12100</name>
</gene>
<dbReference type="GO" id="GO:0055085">
    <property type="term" value="P:transmembrane transport"/>
    <property type="evidence" value="ECO:0007669"/>
    <property type="project" value="InterPro"/>
</dbReference>
<keyword evidence="3" id="KW-1003">Cell membrane</keyword>
<feature type="domain" description="ABC transmembrane type-1" evidence="8">
    <location>
        <begin position="109"/>
        <end position="300"/>
    </location>
</feature>
<evidence type="ECO:0000313" key="10">
    <source>
        <dbReference type="Proteomes" id="UP000293142"/>
    </source>
</evidence>
<evidence type="ECO:0000313" key="9">
    <source>
        <dbReference type="EMBL" id="TBL78965.1"/>
    </source>
</evidence>
<protein>
    <submittedName>
        <fullName evidence="9">Carbohydrate ABC transporter permease</fullName>
    </submittedName>
</protein>
<comment type="caution">
    <text evidence="9">The sequence shown here is derived from an EMBL/GenBank/DDBJ whole genome shotgun (WGS) entry which is preliminary data.</text>
</comment>
<evidence type="ECO:0000259" key="8">
    <source>
        <dbReference type="PROSITE" id="PS50928"/>
    </source>
</evidence>
<keyword evidence="4 7" id="KW-0812">Transmembrane</keyword>
<sequence>MGSLRIGQIRRETSFMSALSTQTTERSYASGQVKKLRGRKLQSGLLRTLYILIMVCGSIGVLTPIVWMLSTSLKSAGTVMLMPPQWIPHPLQWRNYIDAIDFLDKGMVFGNTLVIVLFSIVGQLFASTLAGFGFARIHVPGREWLFLLVLTGFMLPVQVTLIPQFVLFSKFGWIDTYYPLIVPEFMGAPFYIFLARQFFLTIPLEMDEAARVDGCGYFGIYTRIILPLSKPLLGIISIQTFMHAWNDFLRPLIFLHTSSKYTVALALQNFTADYGMTPWHLLMAATLTALLPCIALFFVAQRYFIQGIVISGVKG</sequence>
<dbReference type="Pfam" id="PF00528">
    <property type="entry name" value="BPD_transp_1"/>
    <property type="match status" value="1"/>
</dbReference>
<dbReference type="SUPFAM" id="SSF161098">
    <property type="entry name" value="MetI-like"/>
    <property type="match status" value="1"/>
</dbReference>
<evidence type="ECO:0000256" key="1">
    <source>
        <dbReference type="ARBA" id="ARBA00004651"/>
    </source>
</evidence>
<feature type="transmembrane region" description="Helical" evidence="7">
    <location>
        <begin position="44"/>
        <end position="67"/>
    </location>
</feature>
<dbReference type="Proteomes" id="UP000293142">
    <property type="component" value="Unassembled WGS sequence"/>
</dbReference>
<proteinExistence type="inferred from homology"/>
<dbReference type="PANTHER" id="PTHR43744:SF12">
    <property type="entry name" value="ABC TRANSPORTER PERMEASE PROTEIN MG189-RELATED"/>
    <property type="match status" value="1"/>
</dbReference>
<organism evidence="9 10">
    <name type="scientific">Paenibacillus thalictri</name>
    <dbReference type="NCBI Taxonomy" id="2527873"/>
    <lineage>
        <taxon>Bacteria</taxon>
        <taxon>Bacillati</taxon>
        <taxon>Bacillota</taxon>
        <taxon>Bacilli</taxon>
        <taxon>Bacillales</taxon>
        <taxon>Paenibacillaceae</taxon>
        <taxon>Paenibacillus</taxon>
    </lineage>
</organism>
<evidence type="ECO:0000256" key="4">
    <source>
        <dbReference type="ARBA" id="ARBA00022692"/>
    </source>
</evidence>
<accession>A0A4Q9DSM5</accession>
<feature type="transmembrane region" description="Helical" evidence="7">
    <location>
        <begin position="112"/>
        <end position="132"/>
    </location>
</feature>